<feature type="region of interest" description="Disordered" evidence="1">
    <location>
        <begin position="1"/>
        <end position="38"/>
    </location>
</feature>
<sequence>MARAAPPHSTREERPDRNQYDVHHRMHRPARPATRPAPCTRREMHFPRASYRTPTPAARPAFGSGTRAIRLFVRFRCRCTRRPPCSPALSLNSHLSLHGTSATRRVTRATVARAPLARDTRINSVQCGAGRGRGRRGGSAALHAHRRPPPAAAAPAPRVPRQYRRIRIREWSASWYAARAACDAATLHHAPHRRGC</sequence>
<dbReference type="EMBL" id="BGZK01000580">
    <property type="protein sequence ID" value="GBP51403.1"/>
    <property type="molecule type" value="Genomic_DNA"/>
</dbReference>
<organism evidence="2 3">
    <name type="scientific">Eumeta variegata</name>
    <name type="common">Bagworm moth</name>
    <name type="synonym">Eumeta japonica</name>
    <dbReference type="NCBI Taxonomy" id="151549"/>
    <lineage>
        <taxon>Eukaryota</taxon>
        <taxon>Metazoa</taxon>
        <taxon>Ecdysozoa</taxon>
        <taxon>Arthropoda</taxon>
        <taxon>Hexapoda</taxon>
        <taxon>Insecta</taxon>
        <taxon>Pterygota</taxon>
        <taxon>Neoptera</taxon>
        <taxon>Endopterygota</taxon>
        <taxon>Lepidoptera</taxon>
        <taxon>Glossata</taxon>
        <taxon>Ditrysia</taxon>
        <taxon>Tineoidea</taxon>
        <taxon>Psychidae</taxon>
        <taxon>Oiketicinae</taxon>
        <taxon>Eumeta</taxon>
    </lineage>
</organism>
<protein>
    <submittedName>
        <fullName evidence="2">Uncharacterized protein</fullName>
    </submittedName>
</protein>
<dbReference type="Proteomes" id="UP000299102">
    <property type="component" value="Unassembled WGS sequence"/>
</dbReference>
<dbReference type="AlphaFoldDB" id="A0A4C1WK51"/>
<accession>A0A4C1WK51</accession>
<keyword evidence="3" id="KW-1185">Reference proteome</keyword>
<feature type="compositionally biased region" description="Basic and acidic residues" evidence="1">
    <location>
        <begin position="9"/>
        <end position="23"/>
    </location>
</feature>
<feature type="region of interest" description="Disordered" evidence="1">
    <location>
        <begin position="126"/>
        <end position="159"/>
    </location>
</feature>
<evidence type="ECO:0000256" key="1">
    <source>
        <dbReference type="SAM" id="MobiDB-lite"/>
    </source>
</evidence>
<gene>
    <name evidence="2" type="ORF">EVAR_38797_1</name>
</gene>
<name>A0A4C1WK51_EUMVA</name>
<evidence type="ECO:0000313" key="2">
    <source>
        <dbReference type="EMBL" id="GBP51403.1"/>
    </source>
</evidence>
<evidence type="ECO:0000313" key="3">
    <source>
        <dbReference type="Proteomes" id="UP000299102"/>
    </source>
</evidence>
<reference evidence="2 3" key="1">
    <citation type="journal article" date="2019" name="Commun. Biol.">
        <title>The bagworm genome reveals a unique fibroin gene that provides high tensile strength.</title>
        <authorList>
            <person name="Kono N."/>
            <person name="Nakamura H."/>
            <person name="Ohtoshi R."/>
            <person name="Tomita M."/>
            <person name="Numata K."/>
            <person name="Arakawa K."/>
        </authorList>
    </citation>
    <scope>NUCLEOTIDE SEQUENCE [LARGE SCALE GENOMIC DNA]</scope>
</reference>
<comment type="caution">
    <text evidence="2">The sequence shown here is derived from an EMBL/GenBank/DDBJ whole genome shotgun (WGS) entry which is preliminary data.</text>
</comment>
<proteinExistence type="predicted"/>